<comment type="caution">
    <text evidence="1">The sequence shown here is derived from an EMBL/GenBank/DDBJ whole genome shotgun (WGS) entry which is preliminary data.</text>
</comment>
<evidence type="ECO:0000313" key="1">
    <source>
        <dbReference type="EMBL" id="KAF3845661.1"/>
    </source>
</evidence>
<gene>
    <name evidence="1" type="ORF">F7725_002739</name>
</gene>
<reference evidence="1 2" key="1">
    <citation type="submission" date="2020-03" db="EMBL/GenBank/DDBJ databases">
        <title>Dissostichus mawsoni Genome sequencing and assembly.</title>
        <authorList>
            <person name="Park H."/>
        </authorList>
    </citation>
    <scope>NUCLEOTIDE SEQUENCE [LARGE SCALE GENOMIC DNA]</scope>
    <source>
        <strain evidence="1">DM0001</strain>
        <tissue evidence="1">Muscle</tissue>
    </source>
</reference>
<dbReference type="EMBL" id="JAAKFY010000014">
    <property type="protein sequence ID" value="KAF3845661.1"/>
    <property type="molecule type" value="Genomic_DNA"/>
</dbReference>
<organism evidence="1 2">
    <name type="scientific">Dissostichus mawsoni</name>
    <name type="common">Antarctic cod</name>
    <dbReference type="NCBI Taxonomy" id="36200"/>
    <lineage>
        <taxon>Eukaryota</taxon>
        <taxon>Metazoa</taxon>
        <taxon>Chordata</taxon>
        <taxon>Craniata</taxon>
        <taxon>Vertebrata</taxon>
        <taxon>Euteleostomi</taxon>
        <taxon>Actinopterygii</taxon>
        <taxon>Neopterygii</taxon>
        <taxon>Teleostei</taxon>
        <taxon>Neoteleostei</taxon>
        <taxon>Acanthomorphata</taxon>
        <taxon>Eupercaria</taxon>
        <taxon>Perciformes</taxon>
        <taxon>Notothenioidei</taxon>
        <taxon>Nototheniidae</taxon>
        <taxon>Dissostichus</taxon>
    </lineage>
</organism>
<name>A0A7J5Y9M0_DISMA</name>
<sequence>MSYSARKIKRGIIKQKCLWIDWNRREDWKVGGQSRHGEDVAVRHQRALRYLIHRDMALSATCDDLQNRLRRNNVRIFQVPEG</sequence>
<accession>A0A7J5Y9M0</accession>
<dbReference type="AlphaFoldDB" id="A0A7J5Y9M0"/>
<protein>
    <submittedName>
        <fullName evidence="1">Uncharacterized protein</fullName>
    </submittedName>
</protein>
<dbReference type="Proteomes" id="UP000518266">
    <property type="component" value="Unassembled WGS sequence"/>
</dbReference>
<proteinExistence type="predicted"/>
<keyword evidence="2" id="KW-1185">Reference proteome</keyword>
<evidence type="ECO:0000313" key="2">
    <source>
        <dbReference type="Proteomes" id="UP000518266"/>
    </source>
</evidence>